<organism evidence="3 4">
    <name type="scientific">Orchesella dallaii</name>
    <dbReference type="NCBI Taxonomy" id="48710"/>
    <lineage>
        <taxon>Eukaryota</taxon>
        <taxon>Metazoa</taxon>
        <taxon>Ecdysozoa</taxon>
        <taxon>Arthropoda</taxon>
        <taxon>Hexapoda</taxon>
        <taxon>Collembola</taxon>
        <taxon>Entomobryomorpha</taxon>
        <taxon>Entomobryoidea</taxon>
        <taxon>Orchesellidae</taxon>
        <taxon>Orchesellinae</taxon>
        <taxon>Orchesella</taxon>
    </lineage>
</organism>
<dbReference type="Proteomes" id="UP001642540">
    <property type="component" value="Unassembled WGS sequence"/>
</dbReference>
<accession>A0ABP1REW9</accession>
<feature type="region of interest" description="Disordered" evidence="1">
    <location>
        <begin position="412"/>
        <end position="431"/>
    </location>
</feature>
<keyword evidence="2" id="KW-0732">Signal</keyword>
<feature type="region of interest" description="Disordered" evidence="1">
    <location>
        <begin position="861"/>
        <end position="887"/>
    </location>
</feature>
<dbReference type="EMBL" id="CAXLJM020000068">
    <property type="protein sequence ID" value="CAL8122742.1"/>
    <property type="molecule type" value="Genomic_DNA"/>
</dbReference>
<evidence type="ECO:0000313" key="4">
    <source>
        <dbReference type="Proteomes" id="UP001642540"/>
    </source>
</evidence>
<feature type="chain" id="PRO_5046575956" evidence="2">
    <location>
        <begin position="17"/>
        <end position="887"/>
    </location>
</feature>
<sequence>MKIFITLLLISQLNLSLQFVFDGSKLDLPSQQRETRYAKLHANRHLDMSGWLNGQVIKLGNISEGIMTAIIDSIKAMDRSESIKFPRIKVFDYVIDKDNIREILVYLDPDSRKQWVVNIEDLDLRHYAIVFRTGDLGFGFRKEDTFVVLRKGIQNEEQFHFIHLAYVRPKINGLGFEVEWDNFKPNDLLPIPIVYKEGPSNPLRDCTPRPCGLNEIIFGTCNIVKLGCKDIEEFPLSGHEKERVESLIYEKQPFIYDLAQILSRSEAYWEHLVEKGSVTVEKEGTTVREKRRIHMHSAKHRALYHNHKAPGSSKSNPVHKGHEIWNLAQASDNNSESNETYKESMHHHHFYILSNPEMEDSPPLIPGLESDEHTGQNLGEQAPQNKSGEVSIVKENASEHNKTVRRVRADENVDDPTPMQIGQNSGSGTLAPEAIAAETPGSEEHTMENSGSVANAKSIKEETLQNNMQKPEQNAEAGYPITVILFNSSRIGSSVNTSNHETNENKTYSDHFVENLRTNPPSKYTDRPFECIGCEPMGTFLSDYEEDIRISPVVYNALADIVYTLIKIEREPEEELLFSPEKPEILEHNSDIPFIGYGSCGVSLDILARPPLSEEFDDIIDFYAETLAINCGEWKRDCEMERATANLRKLLASKYHMLEILPDMSVRFDAGSQIPKYGILSPNEFDQMMSSLIFSSYTNVYRKDQLKLINVDPLVQLNFGQSHPMKFLMKVVLRVVNHLISDLPQHLIKGSRYLLQLLQDKFLTLLVEHFGIDGYDFQGKEEEIIKYKEKNAIDRLHVLALKDFIINGIMPVIRSGADDTRSAYSTYFLRNRNRLVNELLFYGVGNSTQLYVRGALSNYDEQNSNHEAEEEDTQQQLSSVSIPNEEI</sequence>
<evidence type="ECO:0000256" key="1">
    <source>
        <dbReference type="SAM" id="MobiDB-lite"/>
    </source>
</evidence>
<evidence type="ECO:0000256" key="2">
    <source>
        <dbReference type="SAM" id="SignalP"/>
    </source>
</evidence>
<feature type="compositionally biased region" description="Polar residues" evidence="1">
    <location>
        <begin position="375"/>
        <end position="388"/>
    </location>
</feature>
<feature type="signal peptide" evidence="2">
    <location>
        <begin position="1"/>
        <end position="16"/>
    </location>
</feature>
<comment type="caution">
    <text evidence="3">The sequence shown here is derived from an EMBL/GenBank/DDBJ whole genome shotgun (WGS) entry which is preliminary data.</text>
</comment>
<feature type="compositionally biased region" description="Polar residues" evidence="1">
    <location>
        <begin position="874"/>
        <end position="887"/>
    </location>
</feature>
<name>A0ABP1REW9_9HEXA</name>
<reference evidence="3 4" key="1">
    <citation type="submission" date="2024-08" db="EMBL/GenBank/DDBJ databases">
        <authorList>
            <person name="Cucini C."/>
            <person name="Frati F."/>
        </authorList>
    </citation>
    <scope>NUCLEOTIDE SEQUENCE [LARGE SCALE GENOMIC DNA]</scope>
</reference>
<protein>
    <submittedName>
        <fullName evidence="3">Uncharacterized protein</fullName>
    </submittedName>
</protein>
<gene>
    <name evidence="3" type="ORF">ODALV1_LOCUS19932</name>
</gene>
<feature type="region of interest" description="Disordered" evidence="1">
    <location>
        <begin position="364"/>
        <end position="390"/>
    </location>
</feature>
<evidence type="ECO:0000313" key="3">
    <source>
        <dbReference type="EMBL" id="CAL8122742.1"/>
    </source>
</evidence>
<proteinExistence type="predicted"/>
<keyword evidence="4" id="KW-1185">Reference proteome</keyword>